<proteinExistence type="predicted"/>
<name>A0A6B0S9W4_9CETA</name>
<accession>A0A6B0S9W4</accession>
<sequence length="132" mass="14742">MENSADPITLNGKQLLFHGLIFPGIHYCGAFPVGYASCNLHEELKTDRENRLQEPMLSTLNNLALKGEKTESFKFQVPAVVIKARKQQSVDGSPLMEERAAFLCGEQILMDENTFVLPVFALINTEFDGCCF</sequence>
<dbReference type="EMBL" id="VBQZ03000173">
    <property type="protein sequence ID" value="MXQ96736.1"/>
    <property type="molecule type" value="Genomic_DNA"/>
</dbReference>
<dbReference type="Proteomes" id="UP000322234">
    <property type="component" value="Unassembled WGS sequence"/>
</dbReference>
<keyword evidence="2" id="KW-1185">Reference proteome</keyword>
<comment type="caution">
    <text evidence="1">The sequence shown here is derived from an EMBL/GenBank/DDBJ whole genome shotgun (WGS) entry which is preliminary data.</text>
</comment>
<evidence type="ECO:0000313" key="2">
    <source>
        <dbReference type="Proteomes" id="UP000322234"/>
    </source>
</evidence>
<reference evidence="1" key="1">
    <citation type="submission" date="2019-10" db="EMBL/GenBank/DDBJ databases">
        <title>The sequence and de novo assembly of the wild yak genome.</title>
        <authorList>
            <person name="Liu Y."/>
        </authorList>
    </citation>
    <scope>NUCLEOTIDE SEQUENCE [LARGE SCALE GENOMIC DNA]</scope>
    <source>
        <strain evidence="1">WY2019</strain>
    </source>
</reference>
<protein>
    <submittedName>
        <fullName evidence="1">Uncharacterized protein</fullName>
    </submittedName>
</protein>
<gene>
    <name evidence="1" type="ORF">E5288_WYG020485</name>
</gene>
<evidence type="ECO:0000313" key="1">
    <source>
        <dbReference type="EMBL" id="MXQ96736.1"/>
    </source>
</evidence>
<dbReference type="AlphaFoldDB" id="A0A6B0S9W4"/>
<organism evidence="1 2">
    <name type="scientific">Bos mutus</name>
    <name type="common">wild yak</name>
    <dbReference type="NCBI Taxonomy" id="72004"/>
    <lineage>
        <taxon>Eukaryota</taxon>
        <taxon>Metazoa</taxon>
        <taxon>Chordata</taxon>
        <taxon>Craniata</taxon>
        <taxon>Vertebrata</taxon>
        <taxon>Euteleostomi</taxon>
        <taxon>Mammalia</taxon>
        <taxon>Eutheria</taxon>
        <taxon>Laurasiatheria</taxon>
        <taxon>Artiodactyla</taxon>
        <taxon>Ruminantia</taxon>
        <taxon>Pecora</taxon>
        <taxon>Bovidae</taxon>
        <taxon>Bovinae</taxon>
        <taxon>Bos</taxon>
    </lineage>
</organism>